<proteinExistence type="inferred from homology"/>
<evidence type="ECO:0000313" key="6">
    <source>
        <dbReference type="EMBL" id="GAW97612.1"/>
    </source>
</evidence>
<dbReference type="Proteomes" id="UP000197068">
    <property type="component" value="Unassembled WGS sequence"/>
</dbReference>
<dbReference type="InterPro" id="IPR026530">
    <property type="entry name" value="PSRP"/>
</dbReference>
<evidence type="ECO:0000256" key="5">
    <source>
        <dbReference type="HAMAP-Rule" id="MF_01062"/>
    </source>
</evidence>
<sequence length="269" mass="30784">MRSAFYISDGTAITSEVFGHALLSLFPTEFEHHTISFVESTEKAQEAKIRIDKATRRAGKPALVFHTFVNNDIREIIESCDAVLYDFLEPFVAPLEQELALKAKPKTHRTHSIHEKTYDYRIEAVNYALANDDGSNINNYEEADVILVGVSRSGKTPSALYLALQYGIKAANYPFTDDDMEELKIPVFLMPFKKKLFGLTINAQRLMDIREGRMSNSKYASARQCRMEVREVEKLYKNEKIPFINTTKFSVEEITAKILSETGLQRYKY</sequence>
<dbReference type="EC" id="2.7.4.28" evidence="5"/>
<gene>
    <name evidence="6" type="ORF">MTCD1_03250</name>
</gene>
<dbReference type="NCBIfam" id="NF003742">
    <property type="entry name" value="PRK05339.1"/>
    <property type="match status" value="1"/>
</dbReference>
<evidence type="ECO:0000256" key="3">
    <source>
        <dbReference type="ARBA" id="ARBA00022741"/>
    </source>
</evidence>
<dbReference type="Pfam" id="PF03618">
    <property type="entry name" value="Kinase-PPPase"/>
    <property type="match status" value="1"/>
</dbReference>
<dbReference type="EC" id="2.7.11.33" evidence="5"/>
<dbReference type="PANTHER" id="PTHR31756:SF3">
    <property type="entry name" value="PYRUVATE, PHOSPHATE DIKINASE REGULATORY PROTEIN 1, CHLOROPLASTIC"/>
    <property type="match status" value="1"/>
</dbReference>
<keyword evidence="1 5" id="KW-0723">Serine/threonine-protein kinase</keyword>
<evidence type="ECO:0000313" key="7">
    <source>
        <dbReference type="Proteomes" id="UP000197068"/>
    </source>
</evidence>
<name>A0ABQ0MZB2_9GAMM</name>
<feature type="binding site" evidence="5">
    <location>
        <begin position="149"/>
        <end position="156"/>
    </location>
    <ligand>
        <name>ADP</name>
        <dbReference type="ChEBI" id="CHEBI:456216"/>
    </ligand>
</feature>
<comment type="catalytic activity">
    <reaction evidence="5">
        <text>[pyruvate, water dikinase] + ADP = [pyruvate, water dikinase]-phosphate + AMP + H(+)</text>
        <dbReference type="Rhea" id="RHEA:46020"/>
        <dbReference type="Rhea" id="RHEA-COMP:11425"/>
        <dbReference type="Rhea" id="RHEA-COMP:11426"/>
        <dbReference type="ChEBI" id="CHEBI:15378"/>
        <dbReference type="ChEBI" id="CHEBI:43176"/>
        <dbReference type="ChEBI" id="CHEBI:68546"/>
        <dbReference type="ChEBI" id="CHEBI:456215"/>
        <dbReference type="ChEBI" id="CHEBI:456216"/>
        <dbReference type="EC" id="2.7.11.33"/>
    </reaction>
</comment>
<keyword evidence="3 5" id="KW-0547">Nucleotide-binding</keyword>
<keyword evidence="4 5" id="KW-0418">Kinase</keyword>
<evidence type="ECO:0000256" key="2">
    <source>
        <dbReference type="ARBA" id="ARBA00022679"/>
    </source>
</evidence>
<dbReference type="HAMAP" id="MF_01062">
    <property type="entry name" value="PSRP"/>
    <property type="match status" value="1"/>
</dbReference>
<evidence type="ECO:0000256" key="4">
    <source>
        <dbReference type="ARBA" id="ARBA00022777"/>
    </source>
</evidence>
<evidence type="ECO:0000256" key="1">
    <source>
        <dbReference type="ARBA" id="ARBA00022527"/>
    </source>
</evidence>
<organism evidence="6 7">
    <name type="scientific">Colwellia marinimaniae</name>
    <dbReference type="NCBI Taxonomy" id="1513592"/>
    <lineage>
        <taxon>Bacteria</taxon>
        <taxon>Pseudomonadati</taxon>
        <taxon>Pseudomonadota</taxon>
        <taxon>Gammaproteobacteria</taxon>
        <taxon>Alteromonadales</taxon>
        <taxon>Colwelliaceae</taxon>
        <taxon>Colwellia</taxon>
    </lineage>
</organism>
<keyword evidence="7" id="KW-1185">Reference proteome</keyword>
<comment type="function">
    <text evidence="5">Bifunctional serine/threonine kinase and phosphorylase involved in the regulation of the phosphoenolpyruvate synthase (PEPS) by catalyzing its phosphorylation/dephosphorylation.</text>
</comment>
<accession>A0ABQ0MZB2</accession>
<protein>
    <recommendedName>
        <fullName evidence="5">Putative phosphoenolpyruvate synthase regulatory protein</fullName>
        <shortName evidence="5">PEP synthase regulatory protein</shortName>
        <shortName evidence="5">PSRP</shortName>
        <ecNumber evidence="5">2.7.11.33</ecNumber>
        <ecNumber evidence="5">2.7.4.28</ecNumber>
    </recommendedName>
    <alternativeName>
        <fullName evidence="5">Pyruvate, water dikinase regulatory protein</fullName>
    </alternativeName>
</protein>
<keyword evidence="2 5" id="KW-0808">Transferase</keyword>
<dbReference type="EMBL" id="BDQM01000039">
    <property type="protein sequence ID" value="GAW97612.1"/>
    <property type="molecule type" value="Genomic_DNA"/>
</dbReference>
<comment type="catalytic activity">
    <reaction evidence="5">
        <text>[pyruvate, water dikinase]-phosphate + phosphate + H(+) = [pyruvate, water dikinase] + diphosphate</text>
        <dbReference type="Rhea" id="RHEA:48580"/>
        <dbReference type="Rhea" id="RHEA-COMP:11425"/>
        <dbReference type="Rhea" id="RHEA-COMP:11426"/>
        <dbReference type="ChEBI" id="CHEBI:15378"/>
        <dbReference type="ChEBI" id="CHEBI:33019"/>
        <dbReference type="ChEBI" id="CHEBI:43176"/>
        <dbReference type="ChEBI" id="CHEBI:43474"/>
        <dbReference type="ChEBI" id="CHEBI:68546"/>
        <dbReference type="EC" id="2.7.4.28"/>
    </reaction>
</comment>
<reference evidence="6 7" key="1">
    <citation type="submission" date="2017-06" db="EMBL/GenBank/DDBJ databases">
        <title>Whole Genome Sequences of Colwellia marinimaniae MTCD1.</title>
        <authorList>
            <person name="Kusumoto H."/>
            <person name="Inoue M."/>
            <person name="Tanikawa K."/>
            <person name="Maeji H."/>
            <person name="Cameron J.H."/>
            <person name="Bartlett D.H."/>
        </authorList>
    </citation>
    <scope>NUCLEOTIDE SEQUENCE [LARGE SCALE GENOMIC DNA]</scope>
    <source>
        <strain evidence="6 7">MTCD1</strain>
    </source>
</reference>
<dbReference type="RefSeq" id="WP_057180721.1">
    <property type="nucleotide sequence ID" value="NZ_BDQM01000039.1"/>
</dbReference>
<dbReference type="PANTHER" id="PTHR31756">
    <property type="entry name" value="PYRUVATE, PHOSPHATE DIKINASE REGULATORY PROTEIN 1, CHLOROPLASTIC"/>
    <property type="match status" value="1"/>
</dbReference>
<comment type="caution">
    <text evidence="6">The sequence shown here is derived from an EMBL/GenBank/DDBJ whole genome shotgun (WGS) entry which is preliminary data.</text>
</comment>
<dbReference type="InterPro" id="IPR005177">
    <property type="entry name" value="Kinase-pyrophosphorylase"/>
</dbReference>
<comment type="similarity">
    <text evidence="5">Belongs to the pyruvate, phosphate/water dikinase regulatory protein family. PSRP subfamily.</text>
</comment>